<keyword evidence="1" id="KW-0732">Signal</keyword>
<evidence type="ECO:0000256" key="1">
    <source>
        <dbReference type="SAM" id="SignalP"/>
    </source>
</evidence>
<sequence>MKKQLLLGLSLGLCASLVQAAYLDVLAFKLKPACTLKDFIALNQQMNEWGKPYNLTAEVVVPVFSDMPDGYAWVGRTPNAETFGKAWDTWRAAVVKGEEPVSKLNARWTECTEVVYRRGFDTY</sequence>
<reference evidence="3" key="1">
    <citation type="submission" date="2016-10" db="EMBL/GenBank/DDBJ databases">
        <authorList>
            <person name="Varghese N."/>
            <person name="Submissions S."/>
        </authorList>
    </citation>
    <scope>NUCLEOTIDE SEQUENCE [LARGE SCALE GENOMIC DNA]</scope>
    <source>
        <strain evidence="3">DSM 17875</strain>
    </source>
</reference>
<organism evidence="2 3">
    <name type="scientific">Pseudomonas pohangensis</name>
    <dbReference type="NCBI Taxonomy" id="364197"/>
    <lineage>
        <taxon>Bacteria</taxon>
        <taxon>Pseudomonadati</taxon>
        <taxon>Pseudomonadota</taxon>
        <taxon>Gammaproteobacteria</taxon>
        <taxon>Pseudomonadales</taxon>
        <taxon>Pseudomonadaceae</taxon>
        <taxon>Pseudomonas</taxon>
    </lineage>
</organism>
<proteinExistence type="predicted"/>
<feature type="chain" id="PRO_5009275030" description="HdeA/HdeB family protein" evidence="1">
    <location>
        <begin position="21"/>
        <end position="123"/>
    </location>
</feature>
<accession>A0A1H2GQX8</accession>
<feature type="signal peptide" evidence="1">
    <location>
        <begin position="1"/>
        <end position="20"/>
    </location>
</feature>
<dbReference type="Proteomes" id="UP000243232">
    <property type="component" value="Chromosome I"/>
</dbReference>
<dbReference type="RefSeq" id="WP_090195687.1">
    <property type="nucleotide sequence ID" value="NZ_LT629785.1"/>
</dbReference>
<evidence type="ECO:0000313" key="2">
    <source>
        <dbReference type="EMBL" id="SDU21869.1"/>
    </source>
</evidence>
<evidence type="ECO:0000313" key="3">
    <source>
        <dbReference type="Proteomes" id="UP000243232"/>
    </source>
</evidence>
<gene>
    <name evidence="2" type="ORF">SAMN05216296_2468</name>
</gene>
<protein>
    <recommendedName>
        <fullName evidence="4">HdeA/HdeB family protein</fullName>
    </recommendedName>
</protein>
<name>A0A1H2GQX8_9PSED</name>
<dbReference type="EMBL" id="LT629785">
    <property type="protein sequence ID" value="SDU21869.1"/>
    <property type="molecule type" value="Genomic_DNA"/>
</dbReference>
<keyword evidence="3" id="KW-1185">Reference proteome</keyword>
<evidence type="ECO:0008006" key="4">
    <source>
        <dbReference type="Google" id="ProtNLM"/>
    </source>
</evidence>
<dbReference type="AlphaFoldDB" id="A0A1H2GQX8"/>